<reference evidence="1 2" key="1">
    <citation type="submission" date="2013-02" db="EMBL/GenBank/DDBJ databases">
        <title>The Genome Sequence of Plasmodium inui San Antonio 1.</title>
        <authorList>
            <consortium name="The Broad Institute Genome Sequencing Platform"/>
            <consortium name="The Broad Institute Genome Sequencing Center for Infectious Disease"/>
            <person name="Neafsey D."/>
            <person name="Cheeseman I."/>
            <person name="Volkman S."/>
            <person name="Adams J."/>
            <person name="Walker B."/>
            <person name="Young S.K."/>
            <person name="Zeng Q."/>
            <person name="Gargeya S."/>
            <person name="Fitzgerald M."/>
            <person name="Haas B."/>
            <person name="Abouelleil A."/>
            <person name="Alvarado L."/>
            <person name="Arachchi H.M."/>
            <person name="Berlin A.M."/>
            <person name="Chapman S.B."/>
            <person name="Dewar J."/>
            <person name="Goldberg J."/>
            <person name="Griggs A."/>
            <person name="Gujja S."/>
            <person name="Hansen M."/>
            <person name="Howarth C."/>
            <person name="Imamovic A."/>
            <person name="Larimer J."/>
            <person name="McCowan C."/>
            <person name="Murphy C."/>
            <person name="Neiman D."/>
            <person name="Pearson M."/>
            <person name="Priest M."/>
            <person name="Roberts A."/>
            <person name="Saif S."/>
            <person name="Shea T."/>
            <person name="Sisk P."/>
            <person name="Sykes S."/>
            <person name="Wortman J."/>
            <person name="Nusbaum C."/>
            <person name="Birren B."/>
        </authorList>
    </citation>
    <scope>NUCLEOTIDE SEQUENCE [LARGE SCALE GENOMIC DNA]</scope>
    <source>
        <strain evidence="1 2">San Antonio 1</strain>
    </source>
</reference>
<evidence type="ECO:0000313" key="1">
    <source>
        <dbReference type="EMBL" id="EUD66400.1"/>
    </source>
</evidence>
<dbReference type="VEuPathDB" id="PlasmoDB:C922_03316"/>
<dbReference type="EMBL" id="KI965472">
    <property type="protein sequence ID" value="EUD66400.1"/>
    <property type="molecule type" value="Genomic_DNA"/>
</dbReference>
<gene>
    <name evidence="1" type="ORF">C922_03316</name>
</gene>
<accession>W7A407</accession>
<proteinExistence type="predicted"/>
<dbReference type="RefSeq" id="XP_008817130.1">
    <property type="nucleotide sequence ID" value="XM_008818908.1"/>
</dbReference>
<dbReference type="AlphaFoldDB" id="W7A407"/>
<organism evidence="1 2">
    <name type="scientific">Plasmodium inui San Antonio 1</name>
    <dbReference type="NCBI Taxonomy" id="1237626"/>
    <lineage>
        <taxon>Eukaryota</taxon>
        <taxon>Sar</taxon>
        <taxon>Alveolata</taxon>
        <taxon>Apicomplexa</taxon>
        <taxon>Aconoidasida</taxon>
        <taxon>Haemosporida</taxon>
        <taxon>Plasmodiidae</taxon>
        <taxon>Plasmodium</taxon>
        <taxon>Plasmodium (Plasmodium)</taxon>
    </lineage>
</organism>
<sequence>MKMPNEGFPSIGIRFKDRIRRGGHLGEVGGKMTTEKANNRRDKIHVGITRVEDNQGIKGLVITKHQQLEMRGNARS</sequence>
<protein>
    <submittedName>
        <fullName evidence="1">Uncharacterized protein</fullName>
    </submittedName>
</protein>
<evidence type="ECO:0000313" key="2">
    <source>
        <dbReference type="Proteomes" id="UP000030640"/>
    </source>
</evidence>
<name>W7A407_9APIC</name>
<dbReference type="GeneID" id="20038590"/>
<keyword evidence="2" id="KW-1185">Reference proteome</keyword>
<dbReference type="Proteomes" id="UP000030640">
    <property type="component" value="Unassembled WGS sequence"/>
</dbReference>